<dbReference type="Gene3D" id="3.40.1260.10">
    <property type="entry name" value="DsrEFH-like"/>
    <property type="match status" value="1"/>
</dbReference>
<protein>
    <submittedName>
        <fullName evidence="1">Uncharacterized protein</fullName>
    </submittedName>
</protein>
<dbReference type="InterPro" id="IPR003787">
    <property type="entry name" value="Sulphur_relay_DsrE/F-like"/>
</dbReference>
<dbReference type="RefSeq" id="WP_127744239.1">
    <property type="nucleotide sequence ID" value="NZ_SACN01000001.1"/>
</dbReference>
<dbReference type="Proteomes" id="UP000282971">
    <property type="component" value="Unassembled WGS sequence"/>
</dbReference>
<comment type="caution">
    <text evidence="1">The sequence shown here is derived from an EMBL/GenBank/DDBJ whole genome shotgun (WGS) entry which is preliminary data.</text>
</comment>
<sequence>MLTLIVAGSDPERLHAALSFAAASAAIGDETRLHAHAPAVRLLLSPDTTPPAPGLPSIAQAIDDAVELGVRITLCQTGLGDASPGRFDVDGPVGVLTGGGRLVVF</sequence>
<evidence type="ECO:0000313" key="1">
    <source>
        <dbReference type="EMBL" id="RVT94665.1"/>
    </source>
</evidence>
<dbReference type="OrthoDB" id="7567342at2"/>
<keyword evidence="2" id="KW-1185">Reference proteome</keyword>
<name>A0A437MAJ7_9SPHN</name>
<dbReference type="SUPFAM" id="SSF75169">
    <property type="entry name" value="DsrEFH-like"/>
    <property type="match status" value="1"/>
</dbReference>
<dbReference type="InterPro" id="IPR027396">
    <property type="entry name" value="DsrEFH-like"/>
</dbReference>
<organism evidence="1 2">
    <name type="scientific">Sphingomonas crocodyli</name>
    <dbReference type="NCBI Taxonomy" id="1979270"/>
    <lineage>
        <taxon>Bacteria</taxon>
        <taxon>Pseudomonadati</taxon>
        <taxon>Pseudomonadota</taxon>
        <taxon>Alphaproteobacteria</taxon>
        <taxon>Sphingomonadales</taxon>
        <taxon>Sphingomonadaceae</taxon>
        <taxon>Sphingomonas</taxon>
    </lineage>
</organism>
<dbReference type="Pfam" id="PF02635">
    <property type="entry name" value="DsrE"/>
    <property type="match status" value="1"/>
</dbReference>
<evidence type="ECO:0000313" key="2">
    <source>
        <dbReference type="Proteomes" id="UP000282971"/>
    </source>
</evidence>
<gene>
    <name evidence="1" type="ORF">EOD43_12765</name>
</gene>
<dbReference type="AlphaFoldDB" id="A0A437MAJ7"/>
<accession>A0A437MAJ7</accession>
<proteinExistence type="predicted"/>
<reference evidence="1 2" key="1">
    <citation type="submission" date="2019-01" db="EMBL/GenBank/DDBJ databases">
        <authorList>
            <person name="Chen W.-M."/>
        </authorList>
    </citation>
    <scope>NUCLEOTIDE SEQUENCE [LARGE SCALE GENOMIC DNA]</scope>
    <source>
        <strain evidence="1 2">CCP-7</strain>
    </source>
</reference>
<dbReference type="EMBL" id="SACN01000001">
    <property type="protein sequence ID" value="RVT94665.1"/>
    <property type="molecule type" value="Genomic_DNA"/>
</dbReference>